<dbReference type="AlphaFoldDB" id="A0A7S2IBA6"/>
<accession>A0A7S2IBA6</accession>
<dbReference type="EMBL" id="HBGV01017774">
    <property type="protein sequence ID" value="CAD9514330.1"/>
    <property type="molecule type" value="Transcribed_RNA"/>
</dbReference>
<organism evidence="3">
    <name type="scientific">Helicotheca tamesis</name>
    <dbReference type="NCBI Taxonomy" id="374047"/>
    <lineage>
        <taxon>Eukaryota</taxon>
        <taxon>Sar</taxon>
        <taxon>Stramenopiles</taxon>
        <taxon>Ochrophyta</taxon>
        <taxon>Bacillariophyta</taxon>
        <taxon>Mediophyceae</taxon>
        <taxon>Lithodesmiophycidae</taxon>
        <taxon>Lithodesmiales</taxon>
        <taxon>Lithodesmiaceae</taxon>
        <taxon>Helicotheca</taxon>
    </lineage>
</organism>
<feature type="coiled-coil region" evidence="1">
    <location>
        <begin position="178"/>
        <end position="248"/>
    </location>
</feature>
<sequence>MILGLFSAPQGRKKAVNSRQLSVEIRQEEECPCSPKEMAKSEPPAGIDPGVMESILQKKDERISSQQEAITEKDNEILMLRQHLGDMCLKQSENSFRHKLEVGELERQKKIMITRLSTLARDLHDNEALHQYAVLVREAAPSKIDSSNESSYVEKVQSQLCKALHQVGAWGNQLSVLKTSCEEAVSSLQKEIVELEKEITKAEIEHMNAIKEKERENKDMRNEYESMLKIQQETIAKLEKELENERSQKE</sequence>
<gene>
    <name evidence="3" type="ORF">HTAM1171_LOCUS10965</name>
</gene>
<keyword evidence="1" id="KW-0175">Coiled coil</keyword>
<protein>
    <submittedName>
        <fullName evidence="3">Uncharacterized protein</fullName>
    </submittedName>
</protein>
<reference evidence="3" key="1">
    <citation type="submission" date="2021-01" db="EMBL/GenBank/DDBJ databases">
        <authorList>
            <person name="Corre E."/>
            <person name="Pelletier E."/>
            <person name="Niang G."/>
            <person name="Scheremetjew M."/>
            <person name="Finn R."/>
            <person name="Kale V."/>
            <person name="Holt S."/>
            <person name="Cochrane G."/>
            <person name="Meng A."/>
            <person name="Brown T."/>
            <person name="Cohen L."/>
        </authorList>
    </citation>
    <scope>NUCLEOTIDE SEQUENCE</scope>
    <source>
        <strain evidence="3">CCMP826</strain>
    </source>
</reference>
<dbReference type="Gene3D" id="1.20.5.490">
    <property type="entry name" value="Single helix bin"/>
    <property type="match status" value="1"/>
</dbReference>
<feature type="region of interest" description="Disordered" evidence="2">
    <location>
        <begin position="27"/>
        <end position="47"/>
    </location>
</feature>
<proteinExistence type="predicted"/>
<evidence type="ECO:0000313" key="3">
    <source>
        <dbReference type="EMBL" id="CAD9514330.1"/>
    </source>
</evidence>
<evidence type="ECO:0000256" key="1">
    <source>
        <dbReference type="SAM" id="Coils"/>
    </source>
</evidence>
<name>A0A7S2IBA6_9STRA</name>
<evidence type="ECO:0000256" key="2">
    <source>
        <dbReference type="SAM" id="MobiDB-lite"/>
    </source>
</evidence>